<dbReference type="EMBL" id="QRBI01000094">
    <property type="protein sequence ID" value="RMC19868.1"/>
    <property type="molecule type" value="Genomic_DNA"/>
</dbReference>
<evidence type="ECO:0000256" key="15">
    <source>
        <dbReference type="ARBA" id="ARBA00023264"/>
    </source>
</evidence>
<accession>A0A3M0L369</accession>
<evidence type="ECO:0000256" key="7">
    <source>
        <dbReference type="ARBA" id="ARBA00022692"/>
    </source>
</evidence>
<keyword evidence="6" id="KW-0444">Lipid biosynthesis</keyword>
<keyword evidence="11" id="KW-0443">Lipid metabolism</keyword>
<evidence type="ECO:0000256" key="2">
    <source>
        <dbReference type="ARBA" id="ARBA00001946"/>
    </source>
</evidence>
<dbReference type="STRING" id="333673.A0A3M0L369"/>
<proteinExistence type="inferred from homology"/>
<sequence>MIALAAVIYKKSAVQHFERHPCLYIPTFGFMCAKITNPLVVAHMTKSEMYLYDTALISPALLFLDQCFNSFIDKYIVLWIALILSLFNLLRYCVSVCRIAAHLFHIKGCPMPSNHH</sequence>
<dbReference type="GO" id="GO:0046872">
    <property type="term" value="F:metal ion binding"/>
    <property type="evidence" value="ECO:0007669"/>
    <property type="project" value="UniProtKB-KW"/>
</dbReference>
<evidence type="ECO:0000256" key="16">
    <source>
        <dbReference type="SAM" id="Phobius"/>
    </source>
</evidence>
<evidence type="ECO:0000256" key="1">
    <source>
        <dbReference type="ARBA" id="ARBA00001936"/>
    </source>
</evidence>
<comment type="pathway">
    <text evidence="4">Lipid metabolism.</text>
</comment>
<dbReference type="GO" id="GO:0004142">
    <property type="term" value="F:diacylglycerol cholinephosphotransferase activity"/>
    <property type="evidence" value="ECO:0007669"/>
    <property type="project" value="TreeGrafter"/>
</dbReference>
<dbReference type="GO" id="GO:0005789">
    <property type="term" value="C:endoplasmic reticulum membrane"/>
    <property type="evidence" value="ECO:0007669"/>
    <property type="project" value="TreeGrafter"/>
</dbReference>
<dbReference type="OrthoDB" id="196717at2759"/>
<evidence type="ECO:0000256" key="12">
    <source>
        <dbReference type="ARBA" id="ARBA00023136"/>
    </source>
</evidence>
<dbReference type="GO" id="GO:0005794">
    <property type="term" value="C:Golgi apparatus"/>
    <property type="evidence" value="ECO:0007669"/>
    <property type="project" value="TreeGrafter"/>
</dbReference>
<organism evidence="17 18">
    <name type="scientific">Hirundo rustica rustica</name>
    <dbReference type="NCBI Taxonomy" id="333673"/>
    <lineage>
        <taxon>Eukaryota</taxon>
        <taxon>Metazoa</taxon>
        <taxon>Chordata</taxon>
        <taxon>Craniata</taxon>
        <taxon>Vertebrata</taxon>
        <taxon>Euteleostomi</taxon>
        <taxon>Archelosauria</taxon>
        <taxon>Archosauria</taxon>
        <taxon>Dinosauria</taxon>
        <taxon>Saurischia</taxon>
        <taxon>Theropoda</taxon>
        <taxon>Coelurosauria</taxon>
        <taxon>Aves</taxon>
        <taxon>Neognathae</taxon>
        <taxon>Neoaves</taxon>
        <taxon>Telluraves</taxon>
        <taxon>Australaves</taxon>
        <taxon>Passeriformes</taxon>
        <taxon>Sylvioidea</taxon>
        <taxon>Hirundinidae</taxon>
        <taxon>Hirundo</taxon>
    </lineage>
</organism>
<comment type="subcellular location">
    <subcellularLocation>
        <location evidence="3">Endomembrane system</location>
        <topology evidence="3">Multi-pass membrane protein</topology>
    </subcellularLocation>
</comment>
<dbReference type="GO" id="GO:0004307">
    <property type="term" value="F:ethanolaminephosphotransferase activity"/>
    <property type="evidence" value="ECO:0007669"/>
    <property type="project" value="TreeGrafter"/>
</dbReference>
<keyword evidence="18" id="KW-1185">Reference proteome</keyword>
<dbReference type="InterPro" id="IPR014472">
    <property type="entry name" value="CHOPT"/>
</dbReference>
<evidence type="ECO:0000256" key="13">
    <source>
        <dbReference type="ARBA" id="ARBA00023209"/>
    </source>
</evidence>
<dbReference type="AlphaFoldDB" id="A0A3M0L369"/>
<dbReference type="GO" id="GO:0006646">
    <property type="term" value="P:phosphatidylethanolamine biosynthetic process"/>
    <property type="evidence" value="ECO:0007669"/>
    <property type="project" value="TreeGrafter"/>
</dbReference>
<evidence type="ECO:0000256" key="9">
    <source>
        <dbReference type="ARBA" id="ARBA00022842"/>
    </source>
</evidence>
<keyword evidence="15" id="KW-1208">Phospholipid metabolism</keyword>
<comment type="cofactor">
    <cofactor evidence="1">
        <name>Mn(2+)</name>
        <dbReference type="ChEBI" id="CHEBI:29035"/>
    </cofactor>
</comment>
<protein>
    <submittedName>
        <fullName evidence="17">Uncharacterized protein</fullName>
    </submittedName>
</protein>
<evidence type="ECO:0000256" key="4">
    <source>
        <dbReference type="ARBA" id="ARBA00005189"/>
    </source>
</evidence>
<evidence type="ECO:0000256" key="3">
    <source>
        <dbReference type="ARBA" id="ARBA00004127"/>
    </source>
</evidence>
<name>A0A3M0L369_HIRRU</name>
<evidence type="ECO:0000256" key="8">
    <source>
        <dbReference type="ARBA" id="ARBA00022723"/>
    </source>
</evidence>
<keyword evidence="8" id="KW-0479">Metal-binding</keyword>
<evidence type="ECO:0000256" key="10">
    <source>
        <dbReference type="ARBA" id="ARBA00022989"/>
    </source>
</evidence>
<comment type="similarity">
    <text evidence="5">Belongs to the CDP-alcohol phosphatidyltransferase class-I family.</text>
</comment>
<feature type="transmembrane region" description="Helical" evidence="16">
    <location>
        <begin position="76"/>
        <end position="94"/>
    </location>
</feature>
<evidence type="ECO:0000256" key="14">
    <source>
        <dbReference type="ARBA" id="ARBA00023211"/>
    </source>
</evidence>
<reference evidence="17 18" key="1">
    <citation type="submission" date="2018-07" db="EMBL/GenBank/DDBJ databases">
        <title>A high quality draft genome assembly of the barn swallow (H. rustica rustica).</title>
        <authorList>
            <person name="Formenti G."/>
            <person name="Chiara M."/>
            <person name="Poveda L."/>
            <person name="Francoijs K.-J."/>
            <person name="Bonisoli-Alquati A."/>
            <person name="Canova L."/>
            <person name="Gianfranceschi L."/>
            <person name="Horner D.S."/>
            <person name="Saino N."/>
        </authorList>
    </citation>
    <scope>NUCLEOTIDE SEQUENCE [LARGE SCALE GENOMIC DNA]</scope>
    <source>
        <strain evidence="17">Chelidonia</strain>
        <tissue evidence="17">Blood</tissue>
    </source>
</reference>
<evidence type="ECO:0000256" key="6">
    <source>
        <dbReference type="ARBA" id="ARBA00022516"/>
    </source>
</evidence>
<keyword evidence="14" id="KW-0464">Manganese</keyword>
<evidence type="ECO:0000256" key="11">
    <source>
        <dbReference type="ARBA" id="ARBA00023098"/>
    </source>
</evidence>
<keyword evidence="13" id="KW-0594">Phospholipid biosynthesis</keyword>
<keyword evidence="12 16" id="KW-0472">Membrane</keyword>
<keyword evidence="10 16" id="KW-1133">Transmembrane helix</keyword>
<evidence type="ECO:0000313" key="17">
    <source>
        <dbReference type="EMBL" id="RMC19868.1"/>
    </source>
</evidence>
<dbReference type="PANTHER" id="PTHR10414">
    <property type="entry name" value="ETHANOLAMINEPHOSPHOTRANSFERASE"/>
    <property type="match status" value="1"/>
</dbReference>
<gene>
    <name evidence="17" type="ORF">DUI87_03434</name>
</gene>
<dbReference type="PANTHER" id="PTHR10414:SF27">
    <property type="entry name" value="CHOLINE_ETHANOLAMINEPHOSPHOTRANSFERASE 1"/>
    <property type="match status" value="1"/>
</dbReference>
<evidence type="ECO:0000313" key="18">
    <source>
        <dbReference type="Proteomes" id="UP000269221"/>
    </source>
</evidence>
<comment type="caution">
    <text evidence="17">The sequence shown here is derived from an EMBL/GenBank/DDBJ whole genome shotgun (WGS) entry which is preliminary data.</text>
</comment>
<keyword evidence="9" id="KW-0460">Magnesium</keyword>
<keyword evidence="7 16" id="KW-0812">Transmembrane</keyword>
<evidence type="ECO:0000256" key="5">
    <source>
        <dbReference type="ARBA" id="ARBA00010441"/>
    </source>
</evidence>
<comment type="cofactor">
    <cofactor evidence="2">
        <name>Mg(2+)</name>
        <dbReference type="ChEBI" id="CHEBI:18420"/>
    </cofactor>
</comment>
<dbReference type="Proteomes" id="UP000269221">
    <property type="component" value="Unassembled WGS sequence"/>
</dbReference>